<dbReference type="InterPro" id="IPR002641">
    <property type="entry name" value="PNPLA_dom"/>
</dbReference>
<keyword evidence="1" id="KW-0443">Lipid metabolism</keyword>
<proteinExistence type="predicted"/>
<organism evidence="3 4">
    <name type="scientific">Roseateles oligotrophus</name>
    <dbReference type="NCBI Taxonomy" id="1769250"/>
    <lineage>
        <taxon>Bacteria</taxon>
        <taxon>Pseudomonadati</taxon>
        <taxon>Pseudomonadota</taxon>
        <taxon>Betaproteobacteria</taxon>
        <taxon>Burkholderiales</taxon>
        <taxon>Sphaerotilaceae</taxon>
        <taxon>Roseateles</taxon>
    </lineage>
</organism>
<comment type="caution">
    <text evidence="3">The sequence shown here is derived from an EMBL/GenBank/DDBJ whole genome shotgun (WGS) entry which is preliminary data.</text>
</comment>
<dbReference type="SUPFAM" id="SSF52151">
    <property type="entry name" value="FabD/lysophospholipase-like"/>
    <property type="match status" value="1"/>
</dbReference>
<protein>
    <recommendedName>
        <fullName evidence="2">PNPLA domain-containing protein</fullName>
    </recommendedName>
</protein>
<dbReference type="Proteomes" id="UP001209701">
    <property type="component" value="Unassembled WGS sequence"/>
</dbReference>
<accession>A0ABT2YBD0</accession>
<evidence type="ECO:0000256" key="1">
    <source>
        <dbReference type="ARBA" id="ARBA00023098"/>
    </source>
</evidence>
<dbReference type="Pfam" id="PF01734">
    <property type="entry name" value="Patatin"/>
    <property type="match status" value="1"/>
</dbReference>
<reference evidence="3 4" key="1">
    <citation type="submission" date="2021-11" db="EMBL/GenBank/DDBJ databases">
        <authorList>
            <person name="Liang Q."/>
            <person name="Mou H."/>
            <person name="Liu Z."/>
        </authorList>
    </citation>
    <scope>NUCLEOTIDE SEQUENCE [LARGE SCALE GENOMIC DNA]</scope>
    <source>
        <strain evidence="3 4">CHU3</strain>
    </source>
</reference>
<gene>
    <name evidence="3" type="ORF">LNV07_02395</name>
</gene>
<name>A0ABT2YBD0_9BURK</name>
<sequence>MASRIDLGVGLKGVTLPPAAAVNSALEFTLARLAQGAKSGQGLQQLQLPFKALATDLLDGQLVTLSDQPLFLAMRASMAVPGLFSPVRVDGRLVVGGGLFALIKPLKES</sequence>
<dbReference type="InterPro" id="IPR016035">
    <property type="entry name" value="Acyl_Trfase/lysoPLipase"/>
</dbReference>
<evidence type="ECO:0000259" key="2">
    <source>
        <dbReference type="Pfam" id="PF01734"/>
    </source>
</evidence>
<dbReference type="Gene3D" id="3.40.1090.10">
    <property type="entry name" value="Cytosolic phospholipase A2 catalytic domain"/>
    <property type="match status" value="1"/>
</dbReference>
<evidence type="ECO:0000313" key="4">
    <source>
        <dbReference type="Proteomes" id="UP001209701"/>
    </source>
</evidence>
<dbReference type="EMBL" id="JAJIRN010000001">
    <property type="protein sequence ID" value="MCV2366947.1"/>
    <property type="molecule type" value="Genomic_DNA"/>
</dbReference>
<feature type="domain" description="PNPLA" evidence="2">
    <location>
        <begin position="58"/>
        <end position="100"/>
    </location>
</feature>
<dbReference type="RefSeq" id="WP_263569558.1">
    <property type="nucleotide sequence ID" value="NZ_JAJIRN010000001.1"/>
</dbReference>
<keyword evidence="4" id="KW-1185">Reference proteome</keyword>
<evidence type="ECO:0000313" key="3">
    <source>
        <dbReference type="EMBL" id="MCV2366947.1"/>
    </source>
</evidence>